<evidence type="ECO:0000313" key="2">
    <source>
        <dbReference type="Proteomes" id="UP000694424"/>
    </source>
</evidence>
<reference evidence="1" key="1">
    <citation type="submission" date="2025-08" db="UniProtKB">
        <authorList>
            <consortium name="Ensembl"/>
        </authorList>
    </citation>
    <scope>IDENTIFICATION</scope>
</reference>
<organism evidence="1 2">
    <name type="scientific">Apteryx owenii</name>
    <name type="common">Little spotted kiwi</name>
    <dbReference type="NCBI Taxonomy" id="8824"/>
    <lineage>
        <taxon>Eukaryota</taxon>
        <taxon>Metazoa</taxon>
        <taxon>Chordata</taxon>
        <taxon>Craniata</taxon>
        <taxon>Vertebrata</taxon>
        <taxon>Euteleostomi</taxon>
        <taxon>Archelosauria</taxon>
        <taxon>Archosauria</taxon>
        <taxon>Dinosauria</taxon>
        <taxon>Saurischia</taxon>
        <taxon>Theropoda</taxon>
        <taxon>Coelurosauria</taxon>
        <taxon>Aves</taxon>
        <taxon>Palaeognathae</taxon>
        <taxon>Apterygiformes</taxon>
        <taxon>Apterygidae</taxon>
        <taxon>Apteryx</taxon>
    </lineage>
</organism>
<dbReference type="AlphaFoldDB" id="A0A8B9PW99"/>
<dbReference type="Proteomes" id="UP000694424">
    <property type="component" value="Unplaced"/>
</dbReference>
<reference evidence="1" key="2">
    <citation type="submission" date="2025-09" db="UniProtKB">
        <authorList>
            <consortium name="Ensembl"/>
        </authorList>
    </citation>
    <scope>IDENTIFICATION</scope>
</reference>
<sequence length="69" mass="8189">MLPQWNWRWGQVQDLWRPGRSARNVLHHWEGFRVVERGEDGGVKLTPQRWGELDRIAGQVATAIKKHYK</sequence>
<dbReference type="Ensembl" id="ENSAOWT00000019983.1">
    <property type="protein sequence ID" value="ENSAOWP00000017613.1"/>
    <property type="gene ID" value="ENSAOWG00000012038.1"/>
</dbReference>
<proteinExistence type="predicted"/>
<evidence type="ECO:0000313" key="1">
    <source>
        <dbReference type="Ensembl" id="ENSAOWP00000017613.1"/>
    </source>
</evidence>
<keyword evidence="2" id="KW-1185">Reference proteome</keyword>
<accession>A0A8B9PW99</accession>
<name>A0A8B9PW99_APTOW</name>
<protein>
    <submittedName>
        <fullName evidence="1">Uncharacterized protein</fullName>
    </submittedName>
</protein>